<dbReference type="GO" id="GO:0003964">
    <property type="term" value="F:RNA-directed DNA polymerase activity"/>
    <property type="evidence" value="ECO:0007669"/>
    <property type="project" value="UniProtKB-KW"/>
</dbReference>
<keyword evidence="1" id="KW-0064">Aspartyl protease</keyword>
<proteinExistence type="predicted"/>
<dbReference type="PANTHER" id="PTHR45835">
    <property type="entry name" value="YALI0A06105P"/>
    <property type="match status" value="1"/>
</dbReference>
<dbReference type="InterPro" id="IPR043502">
    <property type="entry name" value="DNA/RNA_pol_sf"/>
</dbReference>
<comment type="caution">
    <text evidence="7">The sequence shown here is derived from an EMBL/GenBank/DDBJ whole genome shotgun (WGS) entry which is preliminary data.</text>
</comment>
<feature type="compositionally biased region" description="Basic and acidic residues" evidence="2">
    <location>
        <begin position="17"/>
        <end position="37"/>
    </location>
</feature>
<evidence type="ECO:0000313" key="7">
    <source>
        <dbReference type="EMBL" id="GEU29924.1"/>
    </source>
</evidence>
<dbReference type="Pfam" id="PF17921">
    <property type="entry name" value="Integrase_H2C2"/>
    <property type="match status" value="1"/>
</dbReference>
<feature type="domain" description="Retrotransposon gag" evidence="3">
    <location>
        <begin position="1130"/>
        <end position="1198"/>
    </location>
</feature>
<evidence type="ECO:0000259" key="3">
    <source>
        <dbReference type="Pfam" id="PF03732"/>
    </source>
</evidence>
<dbReference type="Gene3D" id="1.10.340.70">
    <property type="match status" value="1"/>
</dbReference>
<dbReference type="InterPro" id="IPR013103">
    <property type="entry name" value="RVT_2"/>
</dbReference>
<feature type="domain" description="Reverse transcriptase Ty1/copia-type" evidence="4">
    <location>
        <begin position="184"/>
        <end position="320"/>
    </location>
</feature>
<dbReference type="InterPro" id="IPR005162">
    <property type="entry name" value="Retrotrans_gag_dom"/>
</dbReference>
<evidence type="ECO:0000259" key="6">
    <source>
        <dbReference type="Pfam" id="PF22936"/>
    </source>
</evidence>
<dbReference type="Pfam" id="PF03732">
    <property type="entry name" value="Retrotrans_gag"/>
    <property type="match status" value="1"/>
</dbReference>
<keyword evidence="1" id="KW-0378">Hydrolase</keyword>
<dbReference type="InterPro" id="IPR054722">
    <property type="entry name" value="PolX-like_BBD"/>
</dbReference>
<organism evidence="7">
    <name type="scientific">Tanacetum cinerariifolium</name>
    <name type="common">Dalmatian daisy</name>
    <name type="synonym">Chrysanthemum cinerariifolium</name>
    <dbReference type="NCBI Taxonomy" id="118510"/>
    <lineage>
        <taxon>Eukaryota</taxon>
        <taxon>Viridiplantae</taxon>
        <taxon>Streptophyta</taxon>
        <taxon>Embryophyta</taxon>
        <taxon>Tracheophyta</taxon>
        <taxon>Spermatophyta</taxon>
        <taxon>Magnoliopsida</taxon>
        <taxon>eudicotyledons</taxon>
        <taxon>Gunneridae</taxon>
        <taxon>Pentapetalae</taxon>
        <taxon>asterids</taxon>
        <taxon>campanulids</taxon>
        <taxon>Asterales</taxon>
        <taxon>Asteraceae</taxon>
        <taxon>Asteroideae</taxon>
        <taxon>Anthemideae</taxon>
        <taxon>Anthemidinae</taxon>
        <taxon>Tanacetum</taxon>
    </lineage>
</organism>
<feature type="compositionally biased region" description="Polar residues" evidence="2">
    <location>
        <begin position="934"/>
        <end position="976"/>
    </location>
</feature>
<feature type="region of interest" description="Disordered" evidence="2">
    <location>
        <begin position="1"/>
        <end position="37"/>
    </location>
</feature>
<keyword evidence="1" id="KW-0645">Protease</keyword>
<dbReference type="Pfam" id="PF07727">
    <property type="entry name" value="RVT_2"/>
    <property type="match status" value="1"/>
</dbReference>
<gene>
    <name evidence="7" type="ORF">Tci_001902</name>
</gene>
<dbReference type="SUPFAM" id="SSF56672">
    <property type="entry name" value="DNA/RNA polymerases"/>
    <property type="match status" value="1"/>
</dbReference>
<feature type="region of interest" description="Disordered" evidence="2">
    <location>
        <begin position="894"/>
        <end position="982"/>
    </location>
</feature>
<accession>A0A699GJL5</accession>
<evidence type="ECO:0000256" key="1">
    <source>
        <dbReference type="ARBA" id="ARBA00022750"/>
    </source>
</evidence>
<feature type="domain" description="Integrase zinc-binding" evidence="5">
    <location>
        <begin position="417"/>
        <end position="472"/>
    </location>
</feature>
<dbReference type="InterPro" id="IPR041588">
    <property type="entry name" value="Integrase_H2C2"/>
</dbReference>
<dbReference type="PANTHER" id="PTHR45835:SF87">
    <property type="entry name" value="RNA-DIRECTED DNA POLYMERASE"/>
    <property type="match status" value="1"/>
</dbReference>
<keyword evidence="7" id="KW-0695">RNA-directed DNA polymerase</keyword>
<keyword evidence="7" id="KW-0808">Transferase</keyword>
<name>A0A699GJL5_TANCI</name>
<evidence type="ECO:0000259" key="5">
    <source>
        <dbReference type="Pfam" id="PF17921"/>
    </source>
</evidence>
<keyword evidence="7" id="KW-0548">Nucleotidyltransferase</keyword>
<dbReference type="EMBL" id="BKCJ010000112">
    <property type="protein sequence ID" value="GEU29924.1"/>
    <property type="molecule type" value="Genomic_DNA"/>
</dbReference>
<sequence>MDWNYEKRKGRFVRQPQNDKKTFQRSRDDKNGKSDGKYFRCGDPNYLIVECPKPPKDKNQRAFVGGSWSDSGEEDDEKVNNETCLVAQASSEIRLRVYLEPDEWIKDNECSKHMTGNRKLFSRYKAYNGGNVIFGSNLRGNIIAKGQICDNKCRVTFFEHDSEITKDGKVIVAMQEELNQFIANDVWELVPQPRNMKIIETKWVFRNKLDENGIVSRHKARLVAQGYNQQEGIDYDETYALVARLDSIRILLAYACALDFKLFQMDVKNAFLNGFINEEVYVAQPPRFIDFEKPDHVYKLKKALYGLKQAPKAKVHEISLEAKDKKKELLISSLKKELDMRQRRWLELLSDYDCEIRYHPGKANVVADALSQKERIKPLKEENFITKDVHGMINKLEPRADETLCLNNQSWIPCFGDLRALIMHKSHKSKYSIHHGSDKMYQDLKKLYWWPNMKVEFATYVSKCLTCAKVKVEYQKSSGLLVQPEISQWKWENITIDFVTKLPKTATVLKGSSLKAWSASSIISDHDGRFTSHFWRSLHKALVDWGKLDARMRRLKDKDGGELAPKLRMPIKEPVVSMVNPSGVSKVNKESVLIPTHKVLHDAESTIFKEKSATSFGDFIWPFILSSYVVTPSYDDVEEAAWSNKSTGDLENCSTKDGNNIEGSTSNVQSHNIDDVAKLFGVPLNTLKDINDFVQDLQLGKHELWPLLSKEKDNEITYTVCNKHVVLSEYASMPKGAIIVDDLSTKASPNADDNLSSKDSHGDPIVQSMDINTKSLSYAEDGISLIATFIRKPIMLDSYTSSMRKDSWGRSSFARCLIEVNSEADLMDSVTIGIPSLTGDDFTKKTIRVEYEWRPPRCDECKIFGHVHDHCPKKVVSPPIVTTSNVVAPTVEKSNDGFETTGKKKKMKGKSKSSNGGQFVGPSIKQTVRYEPKANTSAPKKGNTNVSNLYKSSSMLKTVDTSSKNDNFTTSNSFSALNDEEDDEEVENVYDESANLVPNTNTSGSFLLRPFIKAAPFEAFYGRKCRAPICWAEVGDSQLKCRSSTRQPRRLFKSRAVFKLPMIVKRAMLMKLIKTLCLDESRTPIDLFYELEEYFEEEVAETMVESMKQYMSKTRADYGSGIARPKIDDKDHFELKGQFLKNYETTPSAKMKEINNFQQEPDKTLYQAYDQFKELLMKCPHHYLTEMQEVILFYNGLDVPTRQILDSKAIQAQPNNLESKIKKVNEKVYAAQVRCGQCKGPHYTKGCPFKEECKTLEEAYYTKFGRPFQGGGYRAAALGFYQRNNANPLY</sequence>
<reference evidence="7" key="1">
    <citation type="journal article" date="2019" name="Sci. Rep.">
        <title>Draft genome of Tanacetum cinerariifolium, the natural source of mosquito coil.</title>
        <authorList>
            <person name="Yamashiro T."/>
            <person name="Shiraishi A."/>
            <person name="Satake H."/>
            <person name="Nakayama K."/>
        </authorList>
    </citation>
    <scope>NUCLEOTIDE SEQUENCE</scope>
</reference>
<dbReference type="Pfam" id="PF22936">
    <property type="entry name" value="Pol_BBD"/>
    <property type="match status" value="1"/>
</dbReference>
<feature type="domain" description="Retrovirus-related Pol polyprotein from transposon TNT 1-94-like beta-barrel" evidence="6">
    <location>
        <begin position="104"/>
        <end position="149"/>
    </location>
</feature>
<protein>
    <submittedName>
        <fullName evidence="7">Reverse transcriptase domain-containing protein</fullName>
    </submittedName>
</protein>
<evidence type="ECO:0000259" key="4">
    <source>
        <dbReference type="Pfam" id="PF07727"/>
    </source>
</evidence>
<dbReference type="GO" id="GO:0004190">
    <property type="term" value="F:aspartic-type endopeptidase activity"/>
    <property type="evidence" value="ECO:0007669"/>
    <property type="project" value="UniProtKB-KW"/>
</dbReference>
<evidence type="ECO:0000256" key="2">
    <source>
        <dbReference type="SAM" id="MobiDB-lite"/>
    </source>
</evidence>